<keyword evidence="1" id="KW-0175">Coiled coil</keyword>
<accession>A0A2K8U766</accession>
<dbReference type="SUPFAM" id="SSF52980">
    <property type="entry name" value="Restriction endonuclease-like"/>
    <property type="match status" value="1"/>
</dbReference>
<evidence type="ECO:0000313" key="4">
    <source>
        <dbReference type="Proteomes" id="UP000232638"/>
    </source>
</evidence>
<dbReference type="InterPro" id="IPR012296">
    <property type="entry name" value="Nuclease_put_TT1808"/>
</dbReference>
<evidence type="ECO:0000259" key="2">
    <source>
        <dbReference type="Pfam" id="PF05685"/>
    </source>
</evidence>
<dbReference type="AlphaFoldDB" id="A0A2K8U766"/>
<dbReference type="EMBL" id="CP020370">
    <property type="protein sequence ID" value="AUB81259.1"/>
    <property type="molecule type" value="Genomic_DNA"/>
</dbReference>
<dbReference type="InterPro" id="IPR011335">
    <property type="entry name" value="Restrct_endonuc-II-like"/>
</dbReference>
<dbReference type="OrthoDB" id="5762568at2"/>
<dbReference type="PANTHER" id="PTHR33352:SF2">
    <property type="entry name" value="SLL0995 PROTEIN"/>
    <property type="match status" value="1"/>
</dbReference>
<gene>
    <name evidence="3" type="ORF">THSYN_10035</name>
</gene>
<dbReference type="CDD" id="cd06260">
    <property type="entry name" value="DUF820-like"/>
    <property type="match status" value="1"/>
</dbReference>
<dbReference type="Pfam" id="PF05685">
    <property type="entry name" value="Uma2"/>
    <property type="match status" value="1"/>
</dbReference>
<name>A0A2K8U766_9GAMM</name>
<keyword evidence="4" id="KW-1185">Reference proteome</keyword>
<feature type="domain" description="Putative restriction endonuclease" evidence="2">
    <location>
        <begin position="45"/>
        <end position="158"/>
    </location>
</feature>
<dbReference type="PANTHER" id="PTHR33352">
    <property type="entry name" value="SLR1095 PROTEIN"/>
    <property type="match status" value="1"/>
</dbReference>
<reference evidence="3 4" key="1">
    <citation type="submission" date="2017-03" db="EMBL/GenBank/DDBJ databases">
        <title>Complete genome sequence of Candidatus 'Thiodictyon syntrophicum' sp. nov. strain Cad16T, a photolithoautotroph purple sulfur bacterium isolated from an alpine meromictic lake.</title>
        <authorList>
            <person name="Luedin S.M."/>
            <person name="Pothier J.F."/>
            <person name="Danza F."/>
            <person name="Storelli N."/>
            <person name="Wittwer M."/>
            <person name="Tonolla M."/>
        </authorList>
    </citation>
    <scope>NUCLEOTIDE SEQUENCE [LARGE SCALE GENOMIC DNA]</scope>
    <source>
        <strain evidence="3 4">Cad16T</strain>
    </source>
</reference>
<organism evidence="3 4">
    <name type="scientific">Candidatus Thiodictyon syntrophicum</name>
    <dbReference type="NCBI Taxonomy" id="1166950"/>
    <lineage>
        <taxon>Bacteria</taxon>
        <taxon>Pseudomonadati</taxon>
        <taxon>Pseudomonadota</taxon>
        <taxon>Gammaproteobacteria</taxon>
        <taxon>Chromatiales</taxon>
        <taxon>Chromatiaceae</taxon>
        <taxon>Thiodictyon</taxon>
    </lineage>
</organism>
<proteinExistence type="predicted"/>
<dbReference type="Gene3D" id="3.90.1570.10">
    <property type="entry name" value="tt1808, chain A"/>
    <property type="match status" value="1"/>
</dbReference>
<dbReference type="InterPro" id="IPR008538">
    <property type="entry name" value="Uma2"/>
</dbReference>
<feature type="coiled-coil region" evidence="1">
    <location>
        <begin position="192"/>
        <end position="261"/>
    </location>
</feature>
<dbReference type="RefSeq" id="WP_100919034.1">
    <property type="nucleotide sequence ID" value="NZ_CP020370.1"/>
</dbReference>
<dbReference type="KEGG" id="tsy:THSYN_10035"/>
<dbReference type="Proteomes" id="UP000232638">
    <property type="component" value="Chromosome"/>
</dbReference>
<evidence type="ECO:0000256" key="1">
    <source>
        <dbReference type="SAM" id="Coils"/>
    </source>
</evidence>
<evidence type="ECO:0000313" key="3">
    <source>
        <dbReference type="EMBL" id="AUB81259.1"/>
    </source>
</evidence>
<sequence>MNPVPRFDPADPYPDSDGAPMAENTLQFDWIVKIKENLEILFADRPEVFVAGDLFWYPVQDRRLANPMAPDAMVVFGRPKGPRGSYKQWEEGGIAPQVVFEVQSPSNGPKELKDKLEFYDTHGALEYYLYDPERNRLEVWLRQDGRLAPVTYVNGWTSPRLGIRFALRAETLEIFDPTGRPFLSPVELARGARQAEAQAREADARAAQERARAELADVRAAQADARAAQADARAEQERICAEQERARAEQLAERLRALGIDPDAAG</sequence>
<protein>
    <recommendedName>
        <fullName evidence="2">Putative restriction endonuclease domain-containing protein</fullName>
    </recommendedName>
</protein>